<evidence type="ECO:0000313" key="4">
    <source>
        <dbReference type="Proteomes" id="UP001168540"/>
    </source>
</evidence>
<dbReference type="InterPro" id="IPR010998">
    <property type="entry name" value="Integrase_recombinase_N"/>
</dbReference>
<dbReference type="Pfam" id="PF13495">
    <property type="entry name" value="Phage_int_SAM_4"/>
    <property type="match status" value="1"/>
</dbReference>
<dbReference type="EMBL" id="JAUEDK010000007">
    <property type="protein sequence ID" value="MDN0074335.1"/>
    <property type="molecule type" value="Genomic_DNA"/>
</dbReference>
<dbReference type="Gene3D" id="1.10.150.130">
    <property type="match status" value="1"/>
</dbReference>
<dbReference type="RefSeq" id="WP_289828901.1">
    <property type="nucleotide sequence ID" value="NZ_JAUEDK010000007.1"/>
</dbReference>
<feature type="domain" description="Integrase SAM-like N-terminal" evidence="2">
    <location>
        <begin position="6"/>
        <end position="57"/>
    </location>
</feature>
<name>A0ABT7XKM5_9NEIS</name>
<dbReference type="InterPro" id="IPR004107">
    <property type="entry name" value="Integrase_SAM-like_N"/>
</dbReference>
<keyword evidence="1" id="KW-0238">DNA-binding</keyword>
<keyword evidence="4" id="KW-1185">Reference proteome</keyword>
<organism evidence="3 4">
    <name type="scientific">Crenobacter oryzisoli</name>
    <dbReference type="NCBI Taxonomy" id="3056844"/>
    <lineage>
        <taxon>Bacteria</taxon>
        <taxon>Pseudomonadati</taxon>
        <taxon>Pseudomonadota</taxon>
        <taxon>Betaproteobacteria</taxon>
        <taxon>Neisseriales</taxon>
        <taxon>Neisseriaceae</taxon>
        <taxon>Crenobacter</taxon>
    </lineage>
</organism>
<comment type="caution">
    <text evidence="3">The sequence shown here is derived from an EMBL/GenBank/DDBJ whole genome shotgun (WGS) entry which is preliminary data.</text>
</comment>
<gene>
    <name evidence="3" type="ORF">QU481_05440</name>
</gene>
<evidence type="ECO:0000313" key="3">
    <source>
        <dbReference type="EMBL" id="MDN0074335.1"/>
    </source>
</evidence>
<accession>A0ABT7XKM5</accession>
<reference evidence="3" key="1">
    <citation type="submission" date="2023-06" db="EMBL/GenBank/DDBJ databases">
        <authorList>
            <person name="Zhang S."/>
        </authorList>
    </citation>
    <scope>NUCLEOTIDE SEQUENCE</scope>
    <source>
        <strain evidence="3">SG2303</strain>
    </source>
</reference>
<protein>
    <submittedName>
        <fullName evidence="3">Phage integrase N-terminal SAM-like domain-containing protein</fullName>
    </submittedName>
</protein>
<evidence type="ECO:0000256" key="1">
    <source>
        <dbReference type="ARBA" id="ARBA00023125"/>
    </source>
</evidence>
<evidence type="ECO:0000259" key="2">
    <source>
        <dbReference type="Pfam" id="PF13495"/>
    </source>
</evidence>
<proteinExistence type="predicted"/>
<dbReference type="Proteomes" id="UP001168540">
    <property type="component" value="Unassembled WGS sequence"/>
</dbReference>
<sequence>MASPKLLDQVIDRIRLKHYSLRTEQPYTSWIRQFILFHGKQPPSQNEQDRGFLHYLARAYRTQFH</sequence>